<dbReference type="EMBL" id="WSLF01000007">
    <property type="protein sequence ID" value="KAE9633746.1"/>
    <property type="molecule type" value="Genomic_DNA"/>
</dbReference>
<evidence type="ECO:0000313" key="3">
    <source>
        <dbReference type="Proteomes" id="UP000483018"/>
    </source>
</evidence>
<dbReference type="Pfam" id="PF13443">
    <property type="entry name" value="HTH_26"/>
    <property type="match status" value="1"/>
</dbReference>
<organism evidence="2 3">
    <name type="scientific">Defluviitalea raffinosedens</name>
    <dbReference type="NCBI Taxonomy" id="1450156"/>
    <lineage>
        <taxon>Bacteria</taxon>
        <taxon>Bacillati</taxon>
        <taxon>Bacillota</taxon>
        <taxon>Clostridia</taxon>
        <taxon>Lachnospirales</taxon>
        <taxon>Defluviitaleaceae</taxon>
        <taxon>Defluviitalea</taxon>
    </lineage>
</organism>
<evidence type="ECO:0000259" key="1">
    <source>
        <dbReference type="Pfam" id="PF13443"/>
    </source>
</evidence>
<dbReference type="AlphaFoldDB" id="A0A7C8HEB0"/>
<dbReference type="Proteomes" id="UP000483018">
    <property type="component" value="Unassembled WGS sequence"/>
</dbReference>
<dbReference type="GO" id="GO:0003677">
    <property type="term" value="F:DNA binding"/>
    <property type="evidence" value="ECO:0007669"/>
    <property type="project" value="InterPro"/>
</dbReference>
<gene>
    <name evidence="2" type="ORF">GND95_08820</name>
</gene>
<comment type="caution">
    <text evidence="2">The sequence shown here is derived from an EMBL/GenBank/DDBJ whole genome shotgun (WGS) entry which is preliminary data.</text>
</comment>
<sequence>MMKNKKHPELVALKGKIREQKQSYRTLGKEIGMSVDALNNKINGYSIFNLDEVNKIVEALHIDPSEILKIFFPEMLRNATKNKQ</sequence>
<dbReference type="InterPro" id="IPR010982">
    <property type="entry name" value="Lambda_DNA-bd_dom_sf"/>
</dbReference>
<evidence type="ECO:0000313" key="2">
    <source>
        <dbReference type="EMBL" id="KAE9633746.1"/>
    </source>
</evidence>
<proteinExistence type="predicted"/>
<reference evidence="2 3" key="1">
    <citation type="submission" date="2019-12" db="EMBL/GenBank/DDBJ databases">
        <title>Defluviitalea raffinosedens, isolated from a biogas fermenter, genome sequencing and characterization.</title>
        <authorList>
            <person name="Rettenmaier R."/>
            <person name="Schneider M."/>
            <person name="Neuhaus K."/>
            <person name="Liebl W."/>
            <person name="Zverlov V."/>
        </authorList>
    </citation>
    <scope>NUCLEOTIDE SEQUENCE [LARGE SCALE GENOMIC DNA]</scope>
    <source>
        <strain evidence="2 3">249c-K6</strain>
    </source>
</reference>
<dbReference type="InterPro" id="IPR001387">
    <property type="entry name" value="Cro/C1-type_HTH"/>
</dbReference>
<dbReference type="SUPFAM" id="SSF47413">
    <property type="entry name" value="lambda repressor-like DNA-binding domains"/>
    <property type="match status" value="1"/>
</dbReference>
<dbReference type="OrthoDB" id="2087228at2"/>
<protein>
    <recommendedName>
        <fullName evidence="1">HTH cro/C1-type domain-containing protein</fullName>
    </recommendedName>
</protein>
<accession>A0A7C8HEB0</accession>
<feature type="domain" description="HTH cro/C1-type" evidence="1">
    <location>
        <begin position="16"/>
        <end position="70"/>
    </location>
</feature>
<dbReference type="Gene3D" id="1.10.260.40">
    <property type="entry name" value="lambda repressor-like DNA-binding domains"/>
    <property type="match status" value="1"/>
</dbReference>
<keyword evidence="3" id="KW-1185">Reference proteome</keyword>
<name>A0A7C8HEB0_9FIRM</name>